<sequence>MNKNRTIGVKNSAIRDNMSTLLRILAGGLMAIVLGFGLNATPAHAAGTWTMFMTNFSDKTITLHPSNSTCMYSTGGEQTVLPNGTNTFTFEDSNSFFGGCSLREKYIDWEVTIEGLPAPTGSGRFSLRWDHVYYWSGAEWRTQITSPDSSLGIPVTGANCTEMEGFPEPEYSCLNVWQKAPNNDGGKIWLYFNFVHINQQGENATYMYEDEAKFSGIGDIRNTITLHQGSPHGNPLPGCENISVSQKQGGYNGNWSCTSSSLPYGITQIVAVQNDGISSHSSTPYTILAELKVHSPRDNEIIFKTLGPYEIRGRATPGAKIDVTPREGGTPAGASPFSCSATADESGGWYCKKKFPALIDGTYQWDVTQTFNGYGSQINTNTGYYHLTVGELKVSIDPIGVDGVVPDWGEFLQIHGLGTPRDTVHLLVQKDGDSKTILKSHNCRENSAPDQPDMHPISDTSTWGCNYPIPEVGTTWDVTATQYRPHGEEVQEPAKTSFSVKNAAPLLVHKQKDSNDRNDKITLSGTATPGATVKVTTKQGPQCLVNVTTNSSGLHIPTPWSCTLDNVNAGGLDFTAVQIYGSIISAPITGSTNDL</sequence>
<dbReference type="Gene3D" id="2.60.40.10">
    <property type="entry name" value="Immunoglobulins"/>
    <property type="match status" value="1"/>
</dbReference>
<organism evidence="1 2">
    <name type="scientific">Xenorhabdus stockiae</name>
    <dbReference type="NCBI Taxonomy" id="351614"/>
    <lineage>
        <taxon>Bacteria</taxon>
        <taxon>Pseudomonadati</taxon>
        <taxon>Pseudomonadota</taxon>
        <taxon>Gammaproteobacteria</taxon>
        <taxon>Enterobacterales</taxon>
        <taxon>Morganellaceae</taxon>
        <taxon>Xenorhabdus</taxon>
    </lineage>
</organism>
<dbReference type="EMBL" id="NJAJ01000014">
    <property type="protein sequence ID" value="PHM65639.1"/>
    <property type="molecule type" value="Genomic_DNA"/>
</dbReference>
<gene>
    <name evidence="1" type="ORF">Xsto_01788</name>
</gene>
<protein>
    <recommendedName>
        <fullName evidence="3">Ig-like domain-containing protein</fullName>
    </recommendedName>
</protein>
<reference evidence="1 2" key="1">
    <citation type="journal article" date="2017" name="Nat. Microbiol.">
        <title>Natural product diversity associated with the nematode symbionts Photorhabdus and Xenorhabdus.</title>
        <authorList>
            <person name="Tobias N.J."/>
            <person name="Wolff H."/>
            <person name="Djahanschiri B."/>
            <person name="Grundmann F."/>
            <person name="Kronenwerth M."/>
            <person name="Shi Y.M."/>
            <person name="Simonyi S."/>
            <person name="Grun P."/>
            <person name="Shapiro-Ilan D."/>
            <person name="Pidot S.J."/>
            <person name="Stinear T.P."/>
            <person name="Ebersberger I."/>
            <person name="Bode H.B."/>
        </authorList>
    </citation>
    <scope>NUCLEOTIDE SEQUENCE [LARGE SCALE GENOMIC DNA]</scope>
    <source>
        <strain evidence="1 2">DSM 17904</strain>
    </source>
</reference>
<name>A0A2D0KQE3_9GAMM</name>
<dbReference type="AlphaFoldDB" id="A0A2D0KQE3"/>
<evidence type="ECO:0000313" key="1">
    <source>
        <dbReference type="EMBL" id="PHM65639.1"/>
    </source>
</evidence>
<evidence type="ECO:0000313" key="2">
    <source>
        <dbReference type="Proteomes" id="UP000222366"/>
    </source>
</evidence>
<dbReference type="RefSeq" id="WP_099111424.1">
    <property type="nucleotide sequence ID" value="NZ_CAWNRH010000046.1"/>
</dbReference>
<evidence type="ECO:0008006" key="3">
    <source>
        <dbReference type="Google" id="ProtNLM"/>
    </source>
</evidence>
<proteinExistence type="predicted"/>
<comment type="caution">
    <text evidence="1">The sequence shown here is derived from an EMBL/GenBank/DDBJ whole genome shotgun (WGS) entry which is preliminary data.</text>
</comment>
<keyword evidence="2" id="KW-1185">Reference proteome</keyword>
<dbReference type="InterPro" id="IPR013783">
    <property type="entry name" value="Ig-like_fold"/>
</dbReference>
<dbReference type="Proteomes" id="UP000222366">
    <property type="component" value="Unassembled WGS sequence"/>
</dbReference>
<accession>A0A2D0KQE3</accession>